<dbReference type="EMBL" id="JXLI01000004">
    <property type="protein sequence ID" value="KJY58489.1"/>
    <property type="molecule type" value="Genomic_DNA"/>
</dbReference>
<name>A0A0F4LJS0_9LACO</name>
<dbReference type="InterPro" id="IPR027417">
    <property type="entry name" value="P-loop_NTPase"/>
</dbReference>
<evidence type="ECO:0000313" key="1">
    <source>
        <dbReference type="EMBL" id="KJY58489.1"/>
    </source>
</evidence>
<gene>
    <name evidence="1" type="ORF">JF74_01580</name>
</gene>
<evidence type="ECO:0000313" key="2">
    <source>
        <dbReference type="Proteomes" id="UP000033531"/>
    </source>
</evidence>
<accession>A0A0F4LJS0</accession>
<dbReference type="RefSeq" id="WP_046324121.1">
    <property type="nucleotide sequence ID" value="NZ_JBHTMT010000010.1"/>
</dbReference>
<dbReference type="Gene3D" id="3.40.50.300">
    <property type="entry name" value="P-loop containing nucleotide triphosphate hydrolases"/>
    <property type="match status" value="1"/>
</dbReference>
<dbReference type="AlphaFoldDB" id="A0A0F4LJS0"/>
<dbReference type="PATRIC" id="fig|1218507.3.peg.317"/>
<protein>
    <submittedName>
        <fullName evidence="1">Uncharacterized protein</fullName>
    </submittedName>
</protein>
<dbReference type="SUPFAM" id="SSF52540">
    <property type="entry name" value="P-loop containing nucleoside triphosphate hydrolases"/>
    <property type="match status" value="1"/>
</dbReference>
<comment type="caution">
    <text evidence="1">The sequence shown here is derived from an EMBL/GenBank/DDBJ whole genome shotgun (WGS) entry which is preliminary data.</text>
</comment>
<dbReference type="HOGENOM" id="CLU_103307_0_0_9"/>
<reference evidence="1 2" key="1">
    <citation type="submission" date="2015-01" db="EMBL/GenBank/DDBJ databases">
        <title>Comparative genomics of the lactic acid bacteria isolated from the honey bee gut.</title>
        <authorList>
            <person name="Ellegaard K.M."/>
            <person name="Tamarit D."/>
            <person name="Javelind E."/>
            <person name="Olofsson T."/>
            <person name="Andersson S.G."/>
            <person name="Vasquez A."/>
        </authorList>
    </citation>
    <scope>NUCLEOTIDE SEQUENCE [LARGE SCALE GENOMIC DNA]</scope>
    <source>
        <strain evidence="1 2">Hma8</strain>
    </source>
</reference>
<sequence>MAPIFILIRGNSGSGKTVLANYLQKQFGYQRCLLLHEDVLRLDLLHVKEKVAAPTASLIDSLVMWGRQYYPIIILEGILPKKIYGPTLTKIIHEFGAGAFVYYLDISFAQTIKNNNKKGNPFPLATLQKWWLEEDTLGGNERKLAEGSIKESAEAILTDIADYKMKKGDRNVT</sequence>
<proteinExistence type="predicted"/>
<dbReference type="STRING" id="1218507.JF74_01580"/>
<organism evidence="1 2">
    <name type="scientific">Lactobacillus melliventris</name>
    <dbReference type="NCBI Taxonomy" id="1218507"/>
    <lineage>
        <taxon>Bacteria</taxon>
        <taxon>Bacillati</taxon>
        <taxon>Bacillota</taxon>
        <taxon>Bacilli</taxon>
        <taxon>Lactobacillales</taxon>
        <taxon>Lactobacillaceae</taxon>
        <taxon>Lactobacillus</taxon>
    </lineage>
</organism>
<dbReference type="OrthoDB" id="9781848at2"/>
<dbReference type="Proteomes" id="UP000033531">
    <property type="component" value="Unassembled WGS sequence"/>
</dbReference>